<evidence type="ECO:0000256" key="1">
    <source>
        <dbReference type="SAM" id="MobiDB-lite"/>
    </source>
</evidence>
<keyword evidence="3" id="KW-1185">Reference proteome</keyword>
<feature type="region of interest" description="Disordered" evidence="1">
    <location>
        <begin position="56"/>
        <end position="82"/>
    </location>
</feature>
<dbReference type="EnsemblPlants" id="ONIVA01G24270.2">
    <property type="protein sequence ID" value="ONIVA01G24270.2"/>
    <property type="gene ID" value="ONIVA01G24270"/>
</dbReference>
<protein>
    <submittedName>
        <fullName evidence="2">Uncharacterized protein</fullName>
    </submittedName>
</protein>
<dbReference type="Gramene" id="ONIVA01G24270.2">
    <property type="protein sequence ID" value="ONIVA01G24270.2"/>
    <property type="gene ID" value="ONIVA01G24270"/>
</dbReference>
<sequence length="82" mass="7866">MLLPAAAAMSTRTPAASTSPVMEVAATGTCPPVTPRTAAAAAAFLGRLEVAAATGTCPPATPRSTAVAAPRGTPEYGGGGEL</sequence>
<dbReference type="Proteomes" id="UP000006591">
    <property type="component" value="Chromosome 1"/>
</dbReference>
<evidence type="ECO:0000313" key="3">
    <source>
        <dbReference type="Proteomes" id="UP000006591"/>
    </source>
</evidence>
<proteinExistence type="predicted"/>
<dbReference type="HOGENOM" id="CLU_2562255_0_0_1"/>
<accession>A0A0E0FNZ3</accession>
<organism evidence="2">
    <name type="scientific">Oryza nivara</name>
    <name type="common">Indian wild rice</name>
    <name type="synonym">Oryza sativa f. spontanea</name>
    <dbReference type="NCBI Taxonomy" id="4536"/>
    <lineage>
        <taxon>Eukaryota</taxon>
        <taxon>Viridiplantae</taxon>
        <taxon>Streptophyta</taxon>
        <taxon>Embryophyta</taxon>
        <taxon>Tracheophyta</taxon>
        <taxon>Spermatophyta</taxon>
        <taxon>Magnoliopsida</taxon>
        <taxon>Liliopsida</taxon>
        <taxon>Poales</taxon>
        <taxon>Poaceae</taxon>
        <taxon>BOP clade</taxon>
        <taxon>Oryzoideae</taxon>
        <taxon>Oryzeae</taxon>
        <taxon>Oryzinae</taxon>
        <taxon>Oryza</taxon>
    </lineage>
</organism>
<dbReference type="AlphaFoldDB" id="A0A0E0FNZ3"/>
<reference evidence="2" key="1">
    <citation type="submission" date="2015-04" db="UniProtKB">
        <authorList>
            <consortium name="EnsemblPlants"/>
        </authorList>
    </citation>
    <scope>IDENTIFICATION</scope>
    <source>
        <strain evidence="2">SL10</strain>
    </source>
</reference>
<evidence type="ECO:0000313" key="2">
    <source>
        <dbReference type="EnsemblPlants" id="ONIVA01G24270.2"/>
    </source>
</evidence>
<name>A0A0E0FNZ3_ORYNI</name>
<feature type="region of interest" description="Disordered" evidence="1">
    <location>
        <begin position="1"/>
        <end position="20"/>
    </location>
</feature>
<reference evidence="2" key="2">
    <citation type="submission" date="2018-04" db="EMBL/GenBank/DDBJ databases">
        <title>OnivRS2 (Oryza nivara Reference Sequence Version 2).</title>
        <authorList>
            <person name="Zhang J."/>
            <person name="Kudrna D."/>
            <person name="Lee S."/>
            <person name="Talag J."/>
            <person name="Rajasekar S."/>
            <person name="Welchert J."/>
            <person name="Hsing Y.-I."/>
            <person name="Wing R.A."/>
        </authorList>
    </citation>
    <scope>NUCLEOTIDE SEQUENCE [LARGE SCALE GENOMIC DNA]</scope>
</reference>